<evidence type="ECO:0000256" key="4">
    <source>
        <dbReference type="HAMAP-Rule" id="MF_00270"/>
    </source>
</evidence>
<dbReference type="GO" id="GO:0006412">
    <property type="term" value="P:translation"/>
    <property type="evidence" value="ECO:0007669"/>
    <property type="project" value="UniProtKB-UniRule"/>
</dbReference>
<dbReference type="HAMAP" id="MF_00270">
    <property type="entry name" value="Ribosomal_bS18"/>
    <property type="match status" value="1"/>
</dbReference>
<keyword evidence="4" id="KW-0694">RNA-binding</keyword>
<feature type="region of interest" description="Disordered" evidence="6">
    <location>
        <begin position="1"/>
        <end position="27"/>
    </location>
</feature>
<organism evidence="7 8">
    <name type="scientific">Chondromyces crocatus</name>
    <dbReference type="NCBI Taxonomy" id="52"/>
    <lineage>
        <taxon>Bacteria</taxon>
        <taxon>Pseudomonadati</taxon>
        <taxon>Myxococcota</taxon>
        <taxon>Polyangia</taxon>
        <taxon>Polyangiales</taxon>
        <taxon>Polyangiaceae</taxon>
        <taxon>Chondromyces</taxon>
    </lineage>
</organism>
<dbReference type="GO" id="GO:0003735">
    <property type="term" value="F:structural constituent of ribosome"/>
    <property type="evidence" value="ECO:0007669"/>
    <property type="project" value="InterPro"/>
</dbReference>
<dbReference type="Pfam" id="PF01084">
    <property type="entry name" value="Ribosomal_S18"/>
    <property type="match status" value="1"/>
</dbReference>
<evidence type="ECO:0000256" key="1">
    <source>
        <dbReference type="ARBA" id="ARBA00005589"/>
    </source>
</evidence>
<evidence type="ECO:0000256" key="6">
    <source>
        <dbReference type="SAM" id="MobiDB-lite"/>
    </source>
</evidence>
<evidence type="ECO:0000256" key="5">
    <source>
        <dbReference type="RuleBase" id="RU003910"/>
    </source>
</evidence>
<dbReference type="Gene3D" id="4.10.640.10">
    <property type="entry name" value="Ribosomal protein S18"/>
    <property type="match status" value="1"/>
</dbReference>
<dbReference type="PRINTS" id="PR00974">
    <property type="entry name" value="RIBOSOMALS18"/>
</dbReference>
<reference evidence="7 8" key="1">
    <citation type="submission" date="2015-07" db="EMBL/GenBank/DDBJ databases">
        <title>Genome analysis of myxobacterium Chondromyces crocatus Cm c5 reveals a high potential for natural compound synthesis and the genetic basis for the loss of fruiting body formation.</title>
        <authorList>
            <person name="Zaburannyi N."/>
            <person name="Bunk B."/>
            <person name="Maier J."/>
            <person name="Overmann J."/>
            <person name="Mueller R."/>
        </authorList>
    </citation>
    <scope>NUCLEOTIDE SEQUENCE [LARGE SCALE GENOMIC DNA]</scope>
    <source>
        <strain evidence="7 8">Cm c5</strain>
    </source>
</reference>
<sequence length="98" mass="11083">MTTGMTSGPREERYPDELRSQGIPTVERRSRRLAARLGIGPDHVFDYKDPQTLKYFISERGKIVPRRISGLSARQQRQLALAIKRARGIALLPYTTSG</sequence>
<dbReference type="GO" id="GO:0070181">
    <property type="term" value="F:small ribosomal subunit rRNA binding"/>
    <property type="evidence" value="ECO:0007669"/>
    <property type="project" value="TreeGrafter"/>
</dbReference>
<dbReference type="PANTHER" id="PTHR13479">
    <property type="entry name" value="30S RIBOSOMAL PROTEIN S18"/>
    <property type="match status" value="1"/>
</dbReference>
<keyword evidence="8" id="KW-1185">Reference proteome</keyword>
<dbReference type="Proteomes" id="UP000067626">
    <property type="component" value="Chromosome"/>
</dbReference>
<comment type="function">
    <text evidence="4">Binds as a heterodimer with protein bS6 to the central domain of the 16S rRNA, where it helps stabilize the platform of the 30S subunit.</text>
</comment>
<keyword evidence="2 4" id="KW-0689">Ribosomal protein</keyword>
<evidence type="ECO:0000313" key="8">
    <source>
        <dbReference type="Proteomes" id="UP000067626"/>
    </source>
</evidence>
<keyword evidence="4" id="KW-0699">rRNA-binding</keyword>
<dbReference type="PATRIC" id="fig|52.7.peg.3938"/>
<keyword evidence="3 4" id="KW-0687">Ribonucleoprotein</keyword>
<dbReference type="AlphaFoldDB" id="A0A0K1EEZ9"/>
<protein>
    <recommendedName>
        <fullName evidence="4">Small ribosomal subunit protein bS18</fullName>
    </recommendedName>
</protein>
<dbReference type="NCBIfam" id="TIGR00165">
    <property type="entry name" value="S18"/>
    <property type="match status" value="1"/>
</dbReference>
<evidence type="ECO:0000313" key="7">
    <source>
        <dbReference type="EMBL" id="AKT39429.1"/>
    </source>
</evidence>
<dbReference type="GO" id="GO:0022627">
    <property type="term" value="C:cytosolic small ribosomal subunit"/>
    <property type="evidence" value="ECO:0007669"/>
    <property type="project" value="TreeGrafter"/>
</dbReference>
<accession>A0A0K1EEZ9</accession>
<proteinExistence type="inferred from homology"/>
<gene>
    <name evidence="4 7" type="primary">rpsR</name>
    <name evidence="7" type="ORF">CMC5_035760</name>
</gene>
<dbReference type="KEGG" id="ccro:CMC5_035760"/>
<evidence type="ECO:0000256" key="3">
    <source>
        <dbReference type="ARBA" id="ARBA00023274"/>
    </source>
</evidence>
<dbReference type="SUPFAM" id="SSF46911">
    <property type="entry name" value="Ribosomal protein S18"/>
    <property type="match status" value="1"/>
</dbReference>
<name>A0A0K1EEZ9_CHOCO</name>
<comment type="similarity">
    <text evidence="1 4 5">Belongs to the bacterial ribosomal protein bS18 family.</text>
</comment>
<dbReference type="InterPro" id="IPR036870">
    <property type="entry name" value="Ribosomal_bS18_sf"/>
</dbReference>
<dbReference type="STRING" id="52.CMC5_035760"/>
<comment type="subunit">
    <text evidence="4">Part of the 30S ribosomal subunit. Forms a tight heterodimer with protein bS6.</text>
</comment>
<dbReference type="EMBL" id="CP012159">
    <property type="protein sequence ID" value="AKT39429.1"/>
    <property type="molecule type" value="Genomic_DNA"/>
</dbReference>
<evidence type="ECO:0000256" key="2">
    <source>
        <dbReference type="ARBA" id="ARBA00022980"/>
    </source>
</evidence>
<dbReference type="PANTHER" id="PTHR13479:SF40">
    <property type="entry name" value="SMALL RIBOSOMAL SUBUNIT PROTEIN BS18M"/>
    <property type="match status" value="1"/>
</dbReference>
<dbReference type="InterPro" id="IPR001648">
    <property type="entry name" value="Ribosomal_bS18"/>
</dbReference>
<feature type="compositionally biased region" description="Basic and acidic residues" evidence="6">
    <location>
        <begin position="9"/>
        <end position="19"/>
    </location>
</feature>